<dbReference type="EMBL" id="PQFF01000426">
    <property type="protein sequence ID" value="RHZ50837.1"/>
    <property type="molecule type" value="Genomic_DNA"/>
</dbReference>
<organism evidence="2 3">
    <name type="scientific">Diversispora epigaea</name>
    <dbReference type="NCBI Taxonomy" id="1348612"/>
    <lineage>
        <taxon>Eukaryota</taxon>
        <taxon>Fungi</taxon>
        <taxon>Fungi incertae sedis</taxon>
        <taxon>Mucoromycota</taxon>
        <taxon>Glomeromycotina</taxon>
        <taxon>Glomeromycetes</taxon>
        <taxon>Diversisporales</taxon>
        <taxon>Diversisporaceae</taxon>
        <taxon>Diversispora</taxon>
    </lineage>
</organism>
<reference evidence="2 3" key="1">
    <citation type="submission" date="2018-08" db="EMBL/GenBank/DDBJ databases">
        <title>Genome and evolution of the arbuscular mycorrhizal fungus Diversispora epigaea (formerly Glomus versiforme) and its bacterial endosymbionts.</title>
        <authorList>
            <person name="Sun X."/>
            <person name="Fei Z."/>
            <person name="Harrison M."/>
        </authorList>
    </citation>
    <scope>NUCLEOTIDE SEQUENCE [LARGE SCALE GENOMIC DNA]</scope>
    <source>
        <strain evidence="2 3">IT104</strain>
    </source>
</reference>
<evidence type="ECO:0000313" key="3">
    <source>
        <dbReference type="Proteomes" id="UP000266861"/>
    </source>
</evidence>
<gene>
    <name evidence="2" type="ORF">Glove_490g44</name>
</gene>
<name>A0A397GK03_9GLOM</name>
<comment type="caution">
    <text evidence="2">The sequence shown here is derived from an EMBL/GenBank/DDBJ whole genome shotgun (WGS) entry which is preliminary data.</text>
</comment>
<feature type="compositionally biased region" description="Polar residues" evidence="1">
    <location>
        <begin position="21"/>
        <end position="31"/>
    </location>
</feature>
<evidence type="ECO:0000313" key="2">
    <source>
        <dbReference type="EMBL" id="RHZ50837.1"/>
    </source>
</evidence>
<protein>
    <submittedName>
        <fullName evidence="2">Uncharacterized protein</fullName>
    </submittedName>
</protein>
<evidence type="ECO:0000256" key="1">
    <source>
        <dbReference type="SAM" id="MobiDB-lite"/>
    </source>
</evidence>
<sequence length="55" mass="6176">MPIVDELQPNAFHGYLKSAEGKNSSGQNNLGDQLETTKDEEKVISVAFEINRKRK</sequence>
<accession>A0A397GK03</accession>
<keyword evidence="3" id="KW-1185">Reference proteome</keyword>
<proteinExistence type="predicted"/>
<dbReference type="AlphaFoldDB" id="A0A397GK03"/>
<dbReference type="Proteomes" id="UP000266861">
    <property type="component" value="Unassembled WGS sequence"/>
</dbReference>
<dbReference type="OrthoDB" id="272077at2759"/>
<feature type="region of interest" description="Disordered" evidence="1">
    <location>
        <begin position="16"/>
        <end position="38"/>
    </location>
</feature>